<name>A0A165MCE1_PELLU</name>
<sequence length="68" mass="7885">MVPFGYLQLAPVLFAGGEAFNEHHFAEFLERHIKIEFLAEMFAEVILRRALLDFMDVVFPCRLDGMKP</sequence>
<proteinExistence type="predicted"/>
<dbReference type="AlphaFoldDB" id="A0A165MCE1"/>
<evidence type="ECO:0000313" key="1">
    <source>
        <dbReference type="EMBL" id="KZK75077.1"/>
    </source>
</evidence>
<dbReference type="Proteomes" id="UP000076481">
    <property type="component" value="Unassembled WGS sequence"/>
</dbReference>
<protein>
    <submittedName>
        <fullName evidence="1">Uncharacterized protein</fullName>
    </submittedName>
</protein>
<evidence type="ECO:0000313" key="2">
    <source>
        <dbReference type="Proteomes" id="UP000076481"/>
    </source>
</evidence>
<accession>A0A165MCE1</accession>
<reference evidence="1 2" key="1">
    <citation type="submission" date="2016-03" db="EMBL/GenBank/DDBJ databases">
        <title>Speciation and ecological success in dimly lit waters: horizontal gene transfer in a green sulfur bacteria bloom unveiled by metagenomic assembly.</title>
        <authorList>
            <person name="Llorens-Mares T."/>
            <person name="Liu Z."/>
            <person name="Allen L.Z."/>
            <person name="Rusch D.B."/>
            <person name="Craig M.T."/>
            <person name="Dupont C.L."/>
            <person name="Bryant D.A."/>
            <person name="Casamayor E.O."/>
        </authorList>
    </citation>
    <scope>NUCLEOTIDE SEQUENCE [LARGE SCALE GENOMIC DNA]</scope>
    <source>
        <strain evidence="1">CIII</strain>
    </source>
</reference>
<dbReference type="EMBL" id="LVWG01000013">
    <property type="protein sequence ID" value="KZK75077.1"/>
    <property type="molecule type" value="Genomic_DNA"/>
</dbReference>
<gene>
    <name evidence="1" type="ORF">A3K90_04490</name>
</gene>
<comment type="caution">
    <text evidence="1">The sequence shown here is derived from an EMBL/GenBank/DDBJ whole genome shotgun (WGS) entry which is preliminary data.</text>
</comment>
<organism evidence="1 2">
    <name type="scientific">Pelodictyon luteolum</name>
    <dbReference type="NCBI Taxonomy" id="1100"/>
    <lineage>
        <taxon>Bacteria</taxon>
        <taxon>Pseudomonadati</taxon>
        <taxon>Chlorobiota</taxon>
        <taxon>Chlorobiia</taxon>
        <taxon>Chlorobiales</taxon>
        <taxon>Chlorobiaceae</taxon>
        <taxon>Chlorobium/Pelodictyon group</taxon>
        <taxon>Pelodictyon</taxon>
    </lineage>
</organism>